<evidence type="ECO:0000259" key="6">
    <source>
        <dbReference type="Pfam" id="PF00675"/>
    </source>
</evidence>
<protein>
    <submittedName>
        <fullName evidence="8">Insulinase family protein</fullName>
    </submittedName>
</protein>
<dbReference type="EMBL" id="JAEHJZ010000018">
    <property type="protein sequence ID" value="MBJ7880735.1"/>
    <property type="molecule type" value="Genomic_DNA"/>
</dbReference>
<accession>A0A934KWR2</accession>
<dbReference type="InterPro" id="IPR007863">
    <property type="entry name" value="Peptidase_M16_C"/>
</dbReference>
<sequence>MKLIVKAGRFHEDEDQSEYAHLLEHVAIRDVEKYRDLVTLLTVQGIDHRARTGRLFTSYYLFVPNSNKEKLNLGLNVLEQWAGAIIIDSSRLDMHRGSIIGELRPNDAYSDWLYNKEGEIILRNTSFPSSDRNKSIEAIKNINIGRLKNFYHDWYRPDLQAAIVVGSFNLDSLENIIQHKFSKLTKPFKSRNPAKAIKKFEYQLSGENQYESIKDSLNTNWRLDVFSKRTNYEFRFRSIKDIYSSFLQNLYESIITKRKTEYERQYQPSFSKYSTRYATNGLASSQISIGFMSVELDQKSASIEDKIFEAVKADVIMHSNFTQQDLQEAKDRLKSTLVISSPSSKELSTEYENHFIYQNAAPSDSARKKLANLINKISLSELQKFANERRNLLENTDFIFVNVPKIHIPEGHKIEKIIEKAYNTPIVKYRSPSEKIYSIKSVVDHNTNPKMNIVENTVGVTTVTFGNNIKVLLKPTTPQSPYFKNRIEVLGFQPILFNQNTELYNKQLLAHNYASMAGTGWHNHFQIEQFKRDNDMQMNFRTDQENFLIDGNFNRKNINDFFKLLFQYIKAPEDDIQAFNYWQKKIKERFSPYGIKDGSNFFHDKIEKIWNPKSPSFNEKDINEISQRELLLAYKEHFSNFDNYTFIITGDFQSSELIHEIAPYLSGLPVFEREGEKIKKWGKRQERRNDTLRYKGIEQSFSALFLPVKIEPTIKNQVILDLVNKAFYERLVKILRLDCYAPGAGGHWISLKDSLYTFQINFNSALGNDGKMVSNSMDEIENLKDQGIDYDWLHSHIKYTTQKFKSQINSFGYFNFWPQFLKESLEQERDYEEYILKYPGILENFISVEDVNRAITDYIKREDLQNFLVLPE</sequence>
<dbReference type="InterPro" id="IPR011765">
    <property type="entry name" value="Pept_M16_N"/>
</dbReference>
<dbReference type="AlphaFoldDB" id="A0A934KWR2"/>
<gene>
    <name evidence="8" type="ORF">JEM65_08755</name>
</gene>
<dbReference type="Proteomes" id="UP000662373">
    <property type="component" value="Unassembled WGS sequence"/>
</dbReference>
<name>A0A934KWR2_9FLAO</name>
<dbReference type="InterPro" id="IPR050626">
    <property type="entry name" value="Peptidase_M16"/>
</dbReference>
<reference evidence="8 9" key="1">
    <citation type="submission" date="2020-09" db="EMBL/GenBank/DDBJ databases">
        <title>Draft genome of Gelidibacter salicanalis PAMC21136.</title>
        <authorList>
            <person name="Park H."/>
        </authorList>
    </citation>
    <scope>NUCLEOTIDE SEQUENCE [LARGE SCALE GENOMIC DNA]</scope>
    <source>
        <strain evidence="8 9">PAMC21136</strain>
    </source>
</reference>
<comment type="similarity">
    <text evidence="1">Belongs to the peptidase M16 family.</text>
</comment>
<dbReference type="Pfam" id="PF00675">
    <property type="entry name" value="Peptidase_M16"/>
    <property type="match status" value="1"/>
</dbReference>
<evidence type="ECO:0000259" key="7">
    <source>
        <dbReference type="Pfam" id="PF05193"/>
    </source>
</evidence>
<dbReference type="Gene3D" id="3.30.830.10">
    <property type="entry name" value="Metalloenzyme, LuxS/M16 peptidase-like"/>
    <property type="match status" value="4"/>
</dbReference>
<dbReference type="Pfam" id="PF05193">
    <property type="entry name" value="Peptidase_M16_C"/>
    <property type="match status" value="2"/>
</dbReference>
<dbReference type="GO" id="GO:0008237">
    <property type="term" value="F:metallopeptidase activity"/>
    <property type="evidence" value="ECO:0007669"/>
    <property type="project" value="UniProtKB-KW"/>
</dbReference>
<feature type="domain" description="Peptidase M16 N-terminal" evidence="6">
    <location>
        <begin position="2"/>
        <end position="107"/>
    </location>
</feature>
<dbReference type="SUPFAM" id="SSF63411">
    <property type="entry name" value="LuxS/MPP-like metallohydrolase"/>
    <property type="match status" value="3"/>
</dbReference>
<dbReference type="GO" id="GO:0006508">
    <property type="term" value="P:proteolysis"/>
    <property type="evidence" value="ECO:0007669"/>
    <property type="project" value="UniProtKB-KW"/>
</dbReference>
<evidence type="ECO:0000256" key="5">
    <source>
        <dbReference type="ARBA" id="ARBA00023049"/>
    </source>
</evidence>
<keyword evidence="4" id="KW-0862">Zinc</keyword>
<proteinExistence type="inferred from homology"/>
<dbReference type="PANTHER" id="PTHR43690:SF17">
    <property type="entry name" value="PROTEIN YHJJ"/>
    <property type="match status" value="1"/>
</dbReference>
<evidence type="ECO:0000256" key="4">
    <source>
        <dbReference type="ARBA" id="ARBA00022833"/>
    </source>
</evidence>
<keyword evidence="2" id="KW-0645">Protease</keyword>
<evidence type="ECO:0000256" key="1">
    <source>
        <dbReference type="ARBA" id="ARBA00007261"/>
    </source>
</evidence>
<evidence type="ECO:0000256" key="3">
    <source>
        <dbReference type="ARBA" id="ARBA00022801"/>
    </source>
</evidence>
<evidence type="ECO:0000313" key="8">
    <source>
        <dbReference type="EMBL" id="MBJ7880735.1"/>
    </source>
</evidence>
<keyword evidence="3" id="KW-0378">Hydrolase</keyword>
<feature type="domain" description="Peptidase M16 C-terminal" evidence="7">
    <location>
        <begin position="142"/>
        <end position="196"/>
    </location>
</feature>
<evidence type="ECO:0000313" key="9">
    <source>
        <dbReference type="Proteomes" id="UP000662373"/>
    </source>
</evidence>
<comment type="caution">
    <text evidence="8">The sequence shown here is derived from an EMBL/GenBank/DDBJ whole genome shotgun (WGS) entry which is preliminary data.</text>
</comment>
<feature type="domain" description="Peptidase M16 C-terminal" evidence="7">
    <location>
        <begin position="626"/>
        <end position="789"/>
    </location>
</feature>
<organism evidence="8 9">
    <name type="scientific">Gelidibacter salicanalis</name>
    <dbReference type="NCBI Taxonomy" id="291193"/>
    <lineage>
        <taxon>Bacteria</taxon>
        <taxon>Pseudomonadati</taxon>
        <taxon>Bacteroidota</taxon>
        <taxon>Flavobacteriia</taxon>
        <taxon>Flavobacteriales</taxon>
        <taxon>Flavobacteriaceae</taxon>
        <taxon>Gelidibacter</taxon>
    </lineage>
</organism>
<dbReference type="PANTHER" id="PTHR43690">
    <property type="entry name" value="NARDILYSIN"/>
    <property type="match status" value="1"/>
</dbReference>
<keyword evidence="9" id="KW-1185">Reference proteome</keyword>
<keyword evidence="5" id="KW-0482">Metalloprotease</keyword>
<dbReference type="GO" id="GO:0046872">
    <property type="term" value="F:metal ion binding"/>
    <property type="evidence" value="ECO:0007669"/>
    <property type="project" value="InterPro"/>
</dbReference>
<dbReference type="InterPro" id="IPR011249">
    <property type="entry name" value="Metalloenz_LuxS/M16"/>
</dbReference>
<evidence type="ECO:0000256" key="2">
    <source>
        <dbReference type="ARBA" id="ARBA00022670"/>
    </source>
</evidence>